<organism evidence="2">
    <name type="scientific">Pseudo-nitzschia australis</name>
    <dbReference type="NCBI Taxonomy" id="44445"/>
    <lineage>
        <taxon>Eukaryota</taxon>
        <taxon>Sar</taxon>
        <taxon>Stramenopiles</taxon>
        <taxon>Ochrophyta</taxon>
        <taxon>Bacillariophyta</taxon>
        <taxon>Bacillariophyceae</taxon>
        <taxon>Bacillariophycidae</taxon>
        <taxon>Bacillariales</taxon>
        <taxon>Bacillariaceae</taxon>
        <taxon>Pseudo-nitzschia</taxon>
    </lineage>
</organism>
<protein>
    <submittedName>
        <fullName evidence="2">Uncharacterized protein</fullName>
    </submittedName>
</protein>
<sequence length="280" mass="32740">MLLYLTIAYLFFYHTNAHRIIMDFTLNTILGEDVDQSLLARSCFFLSRGNHKRLSLGWSFPTHRRTTSAGSSSAQKGGETAKETTCVVSFQKRTSKKRGNKVLGSGILSFTDQHPDYCKDYDGGDDDTASTVDMYEDEFQVAASTSSKRSVRFETEPVTAVYTRPRTTKDDKYYLHYDEYDYMDFKLEYRDDLLKQRRQQQSCSRHNDKRNTSSSCLYRRSPRKVSFKREVVESVHPVMDRNQRKEIQNDLFYTEEEMRAFLDEFVVSLQQQQQQQQVLA</sequence>
<reference evidence="2" key="1">
    <citation type="submission" date="2021-01" db="EMBL/GenBank/DDBJ databases">
        <authorList>
            <person name="Corre E."/>
            <person name="Pelletier E."/>
            <person name="Niang G."/>
            <person name="Scheremetjew M."/>
            <person name="Finn R."/>
            <person name="Kale V."/>
            <person name="Holt S."/>
            <person name="Cochrane G."/>
            <person name="Meng A."/>
            <person name="Brown T."/>
            <person name="Cohen L."/>
        </authorList>
    </citation>
    <scope>NUCLEOTIDE SEQUENCE</scope>
    <source>
        <strain evidence="2">10249 10 AB</strain>
    </source>
</reference>
<evidence type="ECO:0000256" key="1">
    <source>
        <dbReference type="SAM" id="SignalP"/>
    </source>
</evidence>
<gene>
    <name evidence="2" type="ORF">PAUS00366_LOCUS20566</name>
</gene>
<name>A0A7S4AV71_9STRA</name>
<keyword evidence="1" id="KW-0732">Signal</keyword>
<dbReference type="AlphaFoldDB" id="A0A7S4AV71"/>
<accession>A0A7S4AV71</accession>
<dbReference type="EMBL" id="HBIX01030915">
    <property type="protein sequence ID" value="CAE0727782.1"/>
    <property type="molecule type" value="Transcribed_RNA"/>
</dbReference>
<feature type="chain" id="PRO_5030790094" evidence="1">
    <location>
        <begin position="18"/>
        <end position="280"/>
    </location>
</feature>
<evidence type="ECO:0000313" key="2">
    <source>
        <dbReference type="EMBL" id="CAE0727782.1"/>
    </source>
</evidence>
<proteinExistence type="predicted"/>
<feature type="signal peptide" evidence="1">
    <location>
        <begin position="1"/>
        <end position="17"/>
    </location>
</feature>